<protein>
    <submittedName>
        <fullName evidence="1">Uncharacterized protein</fullName>
    </submittedName>
</protein>
<name>A0A8S5VGZ2_9CAUD</name>
<proteinExistence type="predicted"/>
<organism evidence="1">
    <name type="scientific">Myoviridae sp. ctkfK18</name>
    <dbReference type="NCBI Taxonomy" id="2825165"/>
    <lineage>
        <taxon>Viruses</taxon>
        <taxon>Duplodnaviria</taxon>
        <taxon>Heunggongvirae</taxon>
        <taxon>Uroviricota</taxon>
        <taxon>Caudoviricetes</taxon>
    </lineage>
</organism>
<accession>A0A8S5VGZ2</accession>
<sequence>MDNDIRVAVILRDKKLRNDSADTLILGETIPEWNAVELRTVTPEHDVISFDDTDAENFEKIKKNMLIPQKEGESFDKKGNIIDIGQDIDLGLMIIKRGTERFTQPDLASYAKVLENNKTLLEPYVMHTNVDGNKWKNIPYMNDEVIYTINEEDIGLADDVNTPFDKTLVHRLTVEVVIDGKVDYENHFDIKDGTLIDSNWSGFNHSYPGYRLKTVIDPFTMQYSMRYVLEYEPIYSPNNVLTNRENQFYNVTINWVMRAINYKATNGEPGQIEAGQYESRSIPAASGSSSINNIRNGSVLDTNILHTIPNVRIVSSNLPLVIDSNKVINIELEYINPIVVRYWENVTFDYSVIKFSRDGGTSTEGLHVFEGNYKPDTTPKPQENPAANKIVDDRNYKYTVVNYIYNNRIVDSEEFTTFNTNTLNLHIPTGYSLGESPVISLGIANNVNVIRTILTNTLLFVDNVTGEVIHRQSFTGYTGDVIDKTKINMPFGYSIVSPDDIIIDSARNKRILVDNNVIPQIKIDPQRTLHRVTIKYMFGEKLIGTELISIRGWRKPTITFPVGYKAKTTTYFDGWNPNHGEFIIEVLPKLQRINIEVRDKRNNIIIRNISKDVPYDSEFNSAWVTDIIKGFKIESTDYDHEVIRSSGSFTVYGELEQYWSVNVPFKENLTGDLKDDINIPEITFQKSDIIGNAKSKAKKLSIWKYPNQLSSSIEALFNIHNSGNILEINNLIKELRSDNATSLATVREMVVDKDLRVRINKVMKNDMFFNRLIDLNTFNKIDLFTLDEYSYKSIEDYHVFDALDQISQFNERYLEYTLKFPFGYMISNIKEDNLYHSIMQDLVFYNEVDDNTSVIRFDVNVYNTLIDKLNEYIDLVIDLKTNVATGYTSPHLNLHEDLIALANGRIIRDLQNVPTDINLTTVPDYIGMNAYGRLNANIARLRLAILSSDVHGLIVNRFKYRKSEIPNDHGLDPNHTWIYDDYGYLTWENATKLVQLIQDIYNLSGNLTITEGNKGRTDLIAIKELDVSAYNKTLINKIYDLFMHNMDNMVTTILSEEIRNHILENNAVNSIKFSWARLKTNLPLMMSKFLTTNIEKMTAAIFKTFVYPFFSLFELMYTIADNDHTYSAIYKDYSYYRNEAKMSNWLSKEDDLLIRNIMKDMSKLVTTFRKYYRGGGTNEFYKNVIEKVCHTPLSTKDIQSFNGIAGIDDIAKLNRSLEYRPAIYLDDIYPDNVPIKRLAWFGSKELTTNESFSYSYFINDSKFDNKYTTPSHTWNDLVIDYDTELDDKNVDWYTDPKTEVEVKKTRYLNLGERIYKLITYVLKNDAILLDRYINLINNFYSSVEDPIKYGWHKVHLKHINLDDRLIRTMGSFIDVHTKFQNVQSEIRKIIDTTKPYIFSNTMSISDNASEYVNVKIQYQKDINSPKIVCSLFAIYDSNLHIAKVECNSDGIPIRIFTTVYGNRKCKPVFIAPINSDSTLVIKSGISFTLNCSTAEVIASKINNADINKYDKNVILDSKYNGDIIWNHTGETPTDKTIIWGSNENKTIYSKLETIGEIDELATIPEFTDLLVEYNGPKDPLKPGYSLDSIIDRRNVIAKKRLWNDDYTESFYASIEGNNIIKKQLININVTNDNDTIYNDNIEWEDINILTNGIEIKVSPHETRSKEFNFTATFVDRNGQQIPESEQIGRKLNVETTAEGKLNFRWVKIHPERLRYIPKNGIFWSVGAEYYIEIIDGDNGVHTINGNVTAEDVNNGYIEYNIGQMPEGNVISTFIIQETSKFRSIATINQYEQLEVLPDEYFIVKNINLLVEDQLMNKEILNSLVDYEKSISGKVTIKGNELPLVLFPNIKIDVDTLAPYVRIKISPSDNDNMTWEYTFAQDRLNYKYNYQKPIVLINEVNTKSIYDFIKNIGTYANYDSKINSFYDLYPNTFIAKPGKSYKIVVETCDFDGTDLNSYEYTKIFIDNHLDNVDSSKFLKNSTDNTYLPNAVIYPDGNDKFVWIYNDIDKPLISDTKIFGVTKESGNLIELPKYDSLSNMNGEYIGISDMETIEYGEYIKWTIDKNIGFPALERDETYLRNERISPSLISASLDVSLNAKDGNDDDNADYYINSSFTHKYIRDPNTKIAVQLYIVKNGVEKKLDTKVVTFGEYNKTGYVSFPREDSIDDDSITFKTKIALIKSIQIGPEVDTIEYLDSPRNKVEYSETFERTALPFFDKKPNDIMVLAEPKIRIRKAIGESYAVGSMILLEIYDKDNQLLVEKEFTIKNEDVIKGEIVHDLDKTIPTIFTFHIYAQEPGKLPALPYVTSAYYDGWKIDKHEPKINTKIIDINFGSCTEIMTECHARYKITYKTYAYDPNKPKCNIKMKDLVNKLVDWKTDLSENVSIERIPIPKNKKYQKAEHWLTTIVEYKETGMTYPLLNPIVKTDYCGYSKNINDYHWQTEIIREPEVYEGTKGPFDPDNTNFRNIDGIRALGWGYKDMVHDSTDTRIPWDTEFDLISLEENVNNIFDDEEGKYVMLFPVCRYFTNENRYDKINYPLIYGYRIQNKSSKQVYGEITVKYNRWRLDNNYKIRLIDLWNAKPGDKHIANNPDILIENLIKPSDEEINSISGLDTSKSFENNVGIMLTRFFLENSFYGGVRKVNWTVVDNNYPVDSHGTILYNMIVEYTNSYMDSDIDKNRRKEVGYEFDIRNGSTFVPILKPAINYYWRDIKTYQSGYDEITKELRFHIGWDKDNNNIETLTRKITYKKFRDGRKASASILDILNHSHSTIHTYINNDMWLKKGSPDNKGKSTINIVGYKPERKSVATIYREDIYGWITDKNKVKHDMDNKWNSEDMPDSVKNIPIKYIFIPTEDKWTDSALVNSHFIVMDELENTTDFYGISKDFRGTYLNKLYNEYKNIPTTADLTLKCWLKPFNICFKYGTDNKDAYKTYSPSKRKIIKLRNIPLGTTINRAFLTNSVHYKQTELFMVLDASTHIFELTTDKELDIPFEYIGVYSKSDETPLKFTDSTDVNESKNSITVIEFDNFVNLINDVVDPYEINSNLIFSQSDLSVEYEPVNIPNYDINKDDSQYDKFNNNYIMKITGNLSDISNKIDKDTEYTITVNTWSPYTNKVGDDLNETVTELDLYIGDASSMQITTKYQISRWSAIKIDNLAISSSVSWDYEFTKNNPNKLKFILNNPSKNDFIYVWMYDKDKNNINAGIYNIEYEILDTDKNLGYKIIDIPYDNKLYEKATIVYYSETRDANGIIYYPSKVKCETRSLSNVPLQMTNLVLKFKVKNIINAKKYKVISGLVGDTYDNRTEDDWNRMSANNSIKIHGTEFTGTNDQLKSFEFNIENMTLLNKDNLQLPVNVKLAKDNWINENNKSIELIPGRKNEVIVEILISPPENKYEINDDIELNMDGFGLVNNGTTIKLLDNSIVSVKRKSNNITSNDYPVELRFFMYCDNNNYKKFYALYVWMPYGNMSKDNIKNMTFLDLLNNIEKFEYRFVKQEYKTDNAYKPVCPTSGVNTFIQILPMVKRLEQLSNNTVQIRDISINTLKNIATNDHIGQPVSQMFIVPEIQRLISKSPDGKNQRIFAPVILGSKSIITMNKSLQLDKLQAAMVNYSRFIEANETPTFENSRYKPVNVKNYRKYIVEFINTYNITNNNDNYIIEVALTDISNSNNLQIFNRHQTRSPWFYVNAMPTYKQGNAELQYPNNMDAIITYTYATKNPHDIMIRKTFLDIIGNLLEDKSLSNSKKVLDILVKFRPELDAIKSKINTDVLKEATEMIFVQSFANINDSNIYEPNLIVDSMQILSKEYKNKTLDEIVGKSRVTSYITNANAHIPGYNNIHTDYQTNGYRTCRFVINLGINTYRLFNLTKLLRSAGMPLYSVNYLPNHTNHYNTIADDSGYSYDSLDDVKHTKLYEIPSVIDNDYLAKYTNHYILNLKDIIIDWEFISGEHEVMMQDLLNVQNIYNPIELGINTKCNINVEESKLNDKLKEIFPDYKGNNLYDFNMLDFIDNITYKDTDKIIPKITIINTNKLEPGELTINIKDNKYIPSVPSMFNRSNFFVKLDIITGFKYKYDINGTDKTVLNKNINDISLIFVVNKKNNSVYEFKNTNDYEYDTSKSKLFILKSKKLDKMEMIAKEFDKKWLLSIINDKLSIKIDKLLKKSISNSLKNILTTIKNSSIPTYEWFINGYDTNNLTNDNIILTSENEIKGSKLINGLISNVDYNYIIKDNMYLSVVKPLTLSVDLNVVPSDSWKLEFIYDNKTLYSTHLLEEPSDDIIKRIWYDINDNENMTIFKENTINMYTNTAKKIISVFAKDILEKHTITFIFKSNVFSKEQRTFNITKYANSKLTEDEFWNIFQSSNIHNYFSTNIPNIIKYYDFTYDTTIIINMNTITNEKLEDIPDIYYGINVNIKIGNNTISKTYYKPNNSTITYKDIYDDLIVPINIEHYLNDNIKRVYYTFDNLDTKITIGNMQTINISTNAITKLENTNILFNSDILPVRKSPIVYDIPIKSTDNVTRLLNSINTYDTKHNTFITNIGDTSIDIEAKYATFFGLPVNNLNIYYSEPLKQVMKRLSLLDDSRLDKLSPRLNEIRRRALIGNMPVTPSNTNIIDTLDTGTKAIDVYNVNITATDINVYINIPAFYDICYAVNYEPGDMLTVARASTDFNIQNRIKLSFKRTTDINNSKILIAYFRENNPVVNPLIINVANSSYTLNGNTVNITNTTDITEITNPLKIRGLIKMNDKTLPPIKPMKNSGLWLKQTSAIYDEYTDSEVQFIEDFYPLYHKTVAPEETIALVDNNTRIAYARTSNASCIVFRDGTEFYPISNDISALKILSSNGVLKLY</sequence>
<evidence type="ECO:0000313" key="1">
    <source>
        <dbReference type="EMBL" id="DAG06029.1"/>
    </source>
</evidence>
<dbReference type="EMBL" id="BK016265">
    <property type="protein sequence ID" value="DAG06029.1"/>
    <property type="molecule type" value="Genomic_DNA"/>
</dbReference>
<reference evidence="1" key="1">
    <citation type="journal article" date="2021" name="Proc. Natl. Acad. Sci. U.S.A.">
        <title>A Catalog of Tens of Thousands of Viruses from Human Metagenomes Reveals Hidden Associations with Chronic Diseases.</title>
        <authorList>
            <person name="Tisza M.J."/>
            <person name="Buck C.B."/>
        </authorList>
    </citation>
    <scope>NUCLEOTIDE SEQUENCE</scope>
    <source>
        <strain evidence="1">CtkfK18</strain>
    </source>
</reference>